<keyword evidence="3" id="KW-0804">Transcription</keyword>
<evidence type="ECO:0000256" key="2">
    <source>
        <dbReference type="ARBA" id="ARBA00023125"/>
    </source>
</evidence>
<dbReference type="InterPro" id="IPR050204">
    <property type="entry name" value="AraC_XylS_family_regulators"/>
</dbReference>
<dbReference type="EMBL" id="BLPG01000001">
    <property type="protein sequence ID" value="GFJ87122.1"/>
    <property type="molecule type" value="Genomic_DNA"/>
</dbReference>
<keyword evidence="6" id="KW-1185">Reference proteome</keyword>
<accession>A0A6V8KPM2</accession>
<dbReference type="PANTHER" id="PTHR46796:SF2">
    <property type="entry name" value="TRANSCRIPTIONAL REGULATORY PROTEIN"/>
    <property type="match status" value="1"/>
</dbReference>
<sequence length="266" mass="28988">MEDRIERAVKRTIAIMQENLSEQLSVDDLAREAFFSKFHFTRVFQRTTGVSPGRFLAALRLQEAKHLLVSTSLSIADICMRVGYSSVGTFSSRFTRSIGMPPSDYRRLAGYAPHIATEAAKRSGQPFTARAYGHVWSPEQLLGPIFIGLFPERIPEGRPVRCAVLPSPGPYRFDAVPPGSWYLLAQSLIDEPADLVDPTKRAVAVAAHGPVTIRQGDVIRADVALKPARELDPPVLLALLDARQAALASATDTVTPLPAHVGRPAA</sequence>
<evidence type="ECO:0000256" key="1">
    <source>
        <dbReference type="ARBA" id="ARBA00023015"/>
    </source>
</evidence>
<dbReference type="PROSITE" id="PS00041">
    <property type="entry name" value="HTH_ARAC_FAMILY_1"/>
    <property type="match status" value="1"/>
</dbReference>
<evidence type="ECO:0000313" key="6">
    <source>
        <dbReference type="Proteomes" id="UP000482960"/>
    </source>
</evidence>
<dbReference type="InterPro" id="IPR018060">
    <property type="entry name" value="HTH_AraC"/>
</dbReference>
<proteinExistence type="predicted"/>
<dbReference type="InterPro" id="IPR020449">
    <property type="entry name" value="Tscrpt_reg_AraC-type_HTH"/>
</dbReference>
<dbReference type="AlphaFoldDB" id="A0A6V8KPM2"/>
<evidence type="ECO:0000259" key="4">
    <source>
        <dbReference type="PROSITE" id="PS01124"/>
    </source>
</evidence>
<comment type="caution">
    <text evidence="5">The sequence shown here is derived from an EMBL/GenBank/DDBJ whole genome shotgun (WGS) entry which is preliminary data.</text>
</comment>
<dbReference type="PROSITE" id="PS01124">
    <property type="entry name" value="HTH_ARAC_FAMILY_2"/>
    <property type="match status" value="1"/>
</dbReference>
<name>A0A6V8KPM2_9ACTN</name>
<dbReference type="SMART" id="SM00342">
    <property type="entry name" value="HTH_ARAC"/>
    <property type="match status" value="1"/>
</dbReference>
<dbReference type="Proteomes" id="UP000482960">
    <property type="component" value="Unassembled WGS sequence"/>
</dbReference>
<dbReference type="GO" id="GO:0043565">
    <property type="term" value="F:sequence-specific DNA binding"/>
    <property type="evidence" value="ECO:0007669"/>
    <property type="project" value="InterPro"/>
</dbReference>
<feature type="domain" description="HTH araC/xylS-type" evidence="4">
    <location>
        <begin position="10"/>
        <end position="108"/>
    </location>
</feature>
<dbReference type="SUPFAM" id="SSF46689">
    <property type="entry name" value="Homeodomain-like"/>
    <property type="match status" value="2"/>
</dbReference>
<dbReference type="GO" id="GO:0003700">
    <property type="term" value="F:DNA-binding transcription factor activity"/>
    <property type="evidence" value="ECO:0007669"/>
    <property type="project" value="InterPro"/>
</dbReference>
<evidence type="ECO:0000313" key="5">
    <source>
        <dbReference type="EMBL" id="GFJ87122.1"/>
    </source>
</evidence>
<dbReference type="PRINTS" id="PR00032">
    <property type="entry name" value="HTHARAC"/>
</dbReference>
<dbReference type="Gene3D" id="1.10.10.60">
    <property type="entry name" value="Homeodomain-like"/>
    <property type="match status" value="2"/>
</dbReference>
<dbReference type="InterPro" id="IPR009057">
    <property type="entry name" value="Homeodomain-like_sf"/>
</dbReference>
<dbReference type="RefSeq" id="WP_173073923.1">
    <property type="nucleotide sequence ID" value="NZ_BAABJB010000016.1"/>
</dbReference>
<reference evidence="5 6" key="2">
    <citation type="submission" date="2020-03" db="EMBL/GenBank/DDBJ databases">
        <authorList>
            <person name="Ichikawa N."/>
            <person name="Kimura A."/>
            <person name="Kitahashi Y."/>
            <person name="Uohara A."/>
        </authorList>
    </citation>
    <scope>NUCLEOTIDE SEQUENCE [LARGE SCALE GENOMIC DNA]</scope>
    <source>
        <strain evidence="5 6">NBRC 108638</strain>
    </source>
</reference>
<gene>
    <name evidence="5" type="ORF">Prum_007640</name>
</gene>
<evidence type="ECO:0000256" key="3">
    <source>
        <dbReference type="ARBA" id="ARBA00023163"/>
    </source>
</evidence>
<dbReference type="PANTHER" id="PTHR46796">
    <property type="entry name" value="HTH-TYPE TRANSCRIPTIONAL ACTIVATOR RHAS-RELATED"/>
    <property type="match status" value="1"/>
</dbReference>
<dbReference type="InterPro" id="IPR018062">
    <property type="entry name" value="HTH_AraC-typ_CS"/>
</dbReference>
<keyword evidence="1" id="KW-0805">Transcription regulation</keyword>
<reference evidence="5 6" key="1">
    <citation type="submission" date="2020-03" db="EMBL/GenBank/DDBJ databases">
        <title>Whole genome shotgun sequence of Phytohabitans rumicis NBRC 108638.</title>
        <authorList>
            <person name="Komaki H."/>
            <person name="Tamura T."/>
        </authorList>
    </citation>
    <scope>NUCLEOTIDE SEQUENCE [LARGE SCALE GENOMIC DNA]</scope>
    <source>
        <strain evidence="5 6">NBRC 108638</strain>
    </source>
</reference>
<dbReference type="Pfam" id="PF12833">
    <property type="entry name" value="HTH_18"/>
    <property type="match status" value="1"/>
</dbReference>
<keyword evidence="2" id="KW-0238">DNA-binding</keyword>
<protein>
    <submittedName>
        <fullName evidence="5">AraC family transcriptional regulator</fullName>
    </submittedName>
</protein>
<organism evidence="5 6">
    <name type="scientific">Phytohabitans rumicis</name>
    <dbReference type="NCBI Taxonomy" id="1076125"/>
    <lineage>
        <taxon>Bacteria</taxon>
        <taxon>Bacillati</taxon>
        <taxon>Actinomycetota</taxon>
        <taxon>Actinomycetes</taxon>
        <taxon>Micromonosporales</taxon>
        <taxon>Micromonosporaceae</taxon>
    </lineage>
</organism>